<dbReference type="PANTHER" id="PTHR44757">
    <property type="entry name" value="DIGUANYLATE CYCLASE DGCP"/>
    <property type="match status" value="1"/>
</dbReference>
<dbReference type="RefSeq" id="WP_136829709.1">
    <property type="nucleotide sequence ID" value="NZ_SWBM01000001.1"/>
</dbReference>
<dbReference type="CDD" id="cd00130">
    <property type="entry name" value="PAS"/>
    <property type="match status" value="1"/>
</dbReference>
<dbReference type="SUPFAM" id="SSF141868">
    <property type="entry name" value="EAL domain-like"/>
    <property type="match status" value="1"/>
</dbReference>
<dbReference type="SMART" id="SM00267">
    <property type="entry name" value="GGDEF"/>
    <property type="match status" value="1"/>
</dbReference>
<dbReference type="Proteomes" id="UP000307756">
    <property type="component" value="Unassembled WGS sequence"/>
</dbReference>
<dbReference type="SUPFAM" id="SSF55073">
    <property type="entry name" value="Nucleotide cyclase"/>
    <property type="match status" value="1"/>
</dbReference>
<dbReference type="InterPro" id="IPR013767">
    <property type="entry name" value="PAS_fold"/>
</dbReference>
<dbReference type="InterPro" id="IPR029787">
    <property type="entry name" value="Nucleotide_cyclase"/>
</dbReference>
<dbReference type="InterPro" id="IPR035965">
    <property type="entry name" value="PAS-like_dom_sf"/>
</dbReference>
<evidence type="ECO:0000259" key="4">
    <source>
        <dbReference type="PROSITE" id="PS50887"/>
    </source>
</evidence>
<dbReference type="EMBL" id="SWBM01000001">
    <property type="protein sequence ID" value="TKC18964.1"/>
    <property type="molecule type" value="Genomic_DNA"/>
</dbReference>
<dbReference type="InterPro" id="IPR035919">
    <property type="entry name" value="EAL_sf"/>
</dbReference>
<dbReference type="PROSITE" id="PS50113">
    <property type="entry name" value="PAC"/>
    <property type="match status" value="1"/>
</dbReference>
<evidence type="ECO:0000259" key="3">
    <source>
        <dbReference type="PROSITE" id="PS50883"/>
    </source>
</evidence>
<feature type="domain" description="PAC" evidence="2">
    <location>
        <begin position="190"/>
        <end position="242"/>
    </location>
</feature>
<dbReference type="InterPro" id="IPR000014">
    <property type="entry name" value="PAS"/>
</dbReference>
<dbReference type="Pfam" id="PF00990">
    <property type="entry name" value="GGDEF"/>
    <property type="match status" value="1"/>
</dbReference>
<dbReference type="AlphaFoldDB" id="A0A4U1D966"/>
<gene>
    <name evidence="5" type="ORF">FA727_05295</name>
</gene>
<dbReference type="SMART" id="SM00086">
    <property type="entry name" value="PAC"/>
    <property type="match status" value="2"/>
</dbReference>
<dbReference type="FunFam" id="3.20.20.450:FF:000001">
    <property type="entry name" value="Cyclic di-GMP phosphodiesterase yahA"/>
    <property type="match status" value="1"/>
</dbReference>
<dbReference type="InterPro" id="IPR000160">
    <property type="entry name" value="GGDEF_dom"/>
</dbReference>
<dbReference type="InterPro" id="IPR001633">
    <property type="entry name" value="EAL_dom"/>
</dbReference>
<dbReference type="CDD" id="cd01948">
    <property type="entry name" value="EAL"/>
    <property type="match status" value="1"/>
</dbReference>
<dbReference type="Gene3D" id="3.30.450.20">
    <property type="entry name" value="PAS domain"/>
    <property type="match status" value="4"/>
</dbReference>
<dbReference type="OrthoDB" id="9759607at2"/>
<feature type="domain" description="PAS" evidence="1">
    <location>
        <begin position="132"/>
        <end position="163"/>
    </location>
</feature>
<dbReference type="CDD" id="cd01949">
    <property type="entry name" value="GGDEF"/>
    <property type="match status" value="1"/>
</dbReference>
<dbReference type="PROSITE" id="PS50887">
    <property type="entry name" value="GGDEF"/>
    <property type="match status" value="1"/>
</dbReference>
<organism evidence="5 6">
    <name type="scientific">Robertmurraya kyonggiensis</name>
    <dbReference type="NCBI Taxonomy" id="1037680"/>
    <lineage>
        <taxon>Bacteria</taxon>
        <taxon>Bacillati</taxon>
        <taxon>Bacillota</taxon>
        <taxon>Bacilli</taxon>
        <taxon>Bacillales</taxon>
        <taxon>Bacillaceae</taxon>
        <taxon>Robertmurraya</taxon>
    </lineage>
</organism>
<dbReference type="PROSITE" id="PS50883">
    <property type="entry name" value="EAL"/>
    <property type="match status" value="1"/>
</dbReference>
<dbReference type="InterPro" id="IPR001610">
    <property type="entry name" value="PAC"/>
</dbReference>
<evidence type="ECO:0000259" key="2">
    <source>
        <dbReference type="PROSITE" id="PS50113"/>
    </source>
</evidence>
<evidence type="ECO:0000313" key="6">
    <source>
        <dbReference type="Proteomes" id="UP000307756"/>
    </source>
</evidence>
<accession>A0A4U1D966</accession>
<sequence>MITRELLFHLFNKLTGGIMVVNSSEIIVYMNPEAECLFSTKINDSIERSISTFIPHFQNGLRNDVFEGIGVRNYGDTFPLHVQVNSIVIENEDLKVLLVKNLQNNEDVTEKLIKMNEELGNIKLALDESTIIAITDRKGTITFVNHKFCEQTKYSMDEIIGQNHRILNSGTHSKEFFREMWRTIGSGNVWKGEIKNRAKDGTLYWVDTTIVPFLGENGKPYQYISIRTDITKRVEMERELQESLKQDFLYTVKNLNNGIFKMRKDEKGMMYYTMGEGKLMDAIGANSTTLFNKSPHDVFEKEIADLKHLYYEKAFAGERVNYEVALQGKLLYVDVSPIKQGDTVLEIVGSVHDISELRSTQRQLKENRIQYQSLFENSQDYVVIYGEKGEVFDMNPRMMENFGITRDMFERINIKTFLTKQFRVIDDTFFDNIVNGSPQNFMIETKDKFGIEVFVDVQFLPIIVDGKIKGVYSIGRDVTEDKKIQNMNAYLAQHDELTSLLNRRGMSQKVEESLAYAEGEQLEMAFLLIDLDRFKKINDTLGHQIGDHLLESVSERLLEIIDMETQFAARMGGDEFVVLLPSIENQSDAINLAKAFLQKLTEPFYINNNELFVSASIGISMYPTNGKTGIELLKKADVALYQAKEQGRNMYQVYGDFMDERTYQSFLMEKQLRKAILNGEFIIYYQPRVNALTGEIISAEALIRWEHPQLGLISPGEFIPLAEESGLIIQIGKWVKRKVCEQLNEWRVERIPLIPISVNVSSQRFLQRDFSNDIKVLLNEFQLEGKWLEIEITENSIMKNEEYIYECLRELKKMGIRIFIDDFGTGYSSFNYLKTFKLDGIKIDRSFIQNISTESDNAGITIAMIKMAQHLKMDVIAEGVETEAELSFLLEQDCQFVQGFYFGRPCPMEEFEEKYMYSRQENQS</sequence>
<feature type="domain" description="GGDEF" evidence="4">
    <location>
        <begin position="522"/>
        <end position="656"/>
    </location>
</feature>
<dbReference type="InterPro" id="IPR043128">
    <property type="entry name" value="Rev_trsase/Diguanyl_cyclase"/>
</dbReference>
<dbReference type="NCBIfam" id="TIGR00254">
    <property type="entry name" value="GGDEF"/>
    <property type="match status" value="1"/>
</dbReference>
<dbReference type="SMART" id="SM00091">
    <property type="entry name" value="PAS"/>
    <property type="match status" value="3"/>
</dbReference>
<feature type="domain" description="EAL" evidence="3">
    <location>
        <begin position="665"/>
        <end position="919"/>
    </location>
</feature>
<dbReference type="Pfam" id="PF00989">
    <property type="entry name" value="PAS"/>
    <property type="match status" value="1"/>
</dbReference>
<dbReference type="SMART" id="SM00052">
    <property type="entry name" value="EAL"/>
    <property type="match status" value="1"/>
</dbReference>
<dbReference type="PANTHER" id="PTHR44757:SF2">
    <property type="entry name" value="BIOFILM ARCHITECTURE MAINTENANCE PROTEIN MBAA"/>
    <property type="match status" value="1"/>
</dbReference>
<evidence type="ECO:0000313" key="5">
    <source>
        <dbReference type="EMBL" id="TKC18964.1"/>
    </source>
</evidence>
<keyword evidence="6" id="KW-1185">Reference proteome</keyword>
<dbReference type="Pfam" id="PF00563">
    <property type="entry name" value="EAL"/>
    <property type="match status" value="1"/>
</dbReference>
<dbReference type="Gene3D" id="3.30.70.270">
    <property type="match status" value="1"/>
</dbReference>
<dbReference type="SUPFAM" id="SSF55785">
    <property type="entry name" value="PYP-like sensor domain (PAS domain)"/>
    <property type="match status" value="3"/>
</dbReference>
<proteinExistence type="predicted"/>
<name>A0A4U1D966_9BACI</name>
<dbReference type="InterPro" id="IPR052155">
    <property type="entry name" value="Biofilm_reg_signaling"/>
</dbReference>
<dbReference type="FunFam" id="3.30.70.270:FF:000001">
    <property type="entry name" value="Diguanylate cyclase domain protein"/>
    <property type="match status" value="1"/>
</dbReference>
<dbReference type="InterPro" id="IPR000700">
    <property type="entry name" value="PAS-assoc_C"/>
</dbReference>
<evidence type="ECO:0000259" key="1">
    <source>
        <dbReference type="PROSITE" id="PS50112"/>
    </source>
</evidence>
<dbReference type="GO" id="GO:0006355">
    <property type="term" value="P:regulation of DNA-templated transcription"/>
    <property type="evidence" value="ECO:0007669"/>
    <property type="project" value="InterPro"/>
</dbReference>
<dbReference type="NCBIfam" id="TIGR00229">
    <property type="entry name" value="sensory_box"/>
    <property type="match status" value="2"/>
</dbReference>
<protein>
    <submittedName>
        <fullName evidence="5">EAL domain-containing protein</fullName>
    </submittedName>
</protein>
<dbReference type="Gene3D" id="3.20.20.450">
    <property type="entry name" value="EAL domain"/>
    <property type="match status" value="1"/>
</dbReference>
<dbReference type="PROSITE" id="PS50112">
    <property type="entry name" value="PAS"/>
    <property type="match status" value="1"/>
</dbReference>
<reference evidence="5 6" key="1">
    <citation type="journal article" date="2011" name="J. Microbiol.">
        <title>Bacillus kyonggiensis sp. nov., isolated from soil of a lettuce field.</title>
        <authorList>
            <person name="Dong K."/>
            <person name="Lee S."/>
        </authorList>
    </citation>
    <scope>NUCLEOTIDE SEQUENCE [LARGE SCALE GENOMIC DNA]</scope>
    <source>
        <strain evidence="5 6">NB22</strain>
    </source>
</reference>
<dbReference type="Pfam" id="PF13426">
    <property type="entry name" value="PAS_9"/>
    <property type="match status" value="2"/>
</dbReference>
<comment type="caution">
    <text evidence="5">The sequence shown here is derived from an EMBL/GenBank/DDBJ whole genome shotgun (WGS) entry which is preliminary data.</text>
</comment>